<protein>
    <submittedName>
        <fullName evidence="1">Uncharacterized protein</fullName>
    </submittedName>
</protein>
<reference evidence="1" key="2">
    <citation type="journal article" date="2015" name="Fish Shellfish Immunol.">
        <title>Early steps in the European eel (Anguilla anguilla)-Vibrio vulnificus interaction in the gills: Role of the RtxA13 toxin.</title>
        <authorList>
            <person name="Callol A."/>
            <person name="Pajuelo D."/>
            <person name="Ebbesson L."/>
            <person name="Teles M."/>
            <person name="MacKenzie S."/>
            <person name="Amaro C."/>
        </authorList>
    </citation>
    <scope>NUCLEOTIDE SEQUENCE</scope>
</reference>
<proteinExistence type="predicted"/>
<evidence type="ECO:0000313" key="1">
    <source>
        <dbReference type="EMBL" id="JAH87740.1"/>
    </source>
</evidence>
<reference evidence="1" key="1">
    <citation type="submission" date="2014-11" db="EMBL/GenBank/DDBJ databases">
        <authorList>
            <person name="Amaro Gonzalez C."/>
        </authorList>
    </citation>
    <scope>NUCLEOTIDE SEQUENCE</scope>
</reference>
<accession>A0A0E9WDX5</accession>
<dbReference type="AlphaFoldDB" id="A0A0E9WDX5"/>
<sequence length="50" mass="5567">MVPVLAISSGTMVASGIPKYYRTVNGRFSSFHYVSISGREREFDLGVDRL</sequence>
<dbReference type="EMBL" id="GBXM01020837">
    <property type="protein sequence ID" value="JAH87740.1"/>
    <property type="molecule type" value="Transcribed_RNA"/>
</dbReference>
<name>A0A0E9WDX5_ANGAN</name>
<organism evidence="1">
    <name type="scientific">Anguilla anguilla</name>
    <name type="common">European freshwater eel</name>
    <name type="synonym">Muraena anguilla</name>
    <dbReference type="NCBI Taxonomy" id="7936"/>
    <lineage>
        <taxon>Eukaryota</taxon>
        <taxon>Metazoa</taxon>
        <taxon>Chordata</taxon>
        <taxon>Craniata</taxon>
        <taxon>Vertebrata</taxon>
        <taxon>Euteleostomi</taxon>
        <taxon>Actinopterygii</taxon>
        <taxon>Neopterygii</taxon>
        <taxon>Teleostei</taxon>
        <taxon>Anguilliformes</taxon>
        <taxon>Anguillidae</taxon>
        <taxon>Anguilla</taxon>
    </lineage>
</organism>